<accession>A0ABS2D7R5</accession>
<dbReference type="InterPro" id="IPR047001">
    <property type="entry name" value="MnmG_C_subdom"/>
</dbReference>
<protein>
    <recommendedName>
        <fullName evidence="4 11">tRNA uridine 5-carboxymethylaminomethyl modification enzyme MnmG</fullName>
    </recommendedName>
    <alternativeName>
        <fullName evidence="10 11">Glucose-inhibited division protein A</fullName>
    </alternativeName>
</protein>
<dbReference type="InterPro" id="IPR020595">
    <property type="entry name" value="MnmG-rel_CS"/>
</dbReference>
<feature type="binding site" evidence="11">
    <location>
        <begin position="8"/>
        <end position="13"/>
    </location>
    <ligand>
        <name>FAD</name>
        <dbReference type="ChEBI" id="CHEBI:57692"/>
    </ligand>
</feature>
<dbReference type="PROSITE" id="PS01281">
    <property type="entry name" value="GIDA_2"/>
    <property type="match status" value="1"/>
</dbReference>
<dbReference type="HAMAP" id="MF_00129">
    <property type="entry name" value="MnmG_GidA"/>
    <property type="match status" value="1"/>
</dbReference>
<evidence type="ECO:0000256" key="2">
    <source>
        <dbReference type="ARBA" id="ARBA00003717"/>
    </source>
</evidence>
<dbReference type="Proteomes" id="UP000763641">
    <property type="component" value="Unassembled WGS sequence"/>
</dbReference>
<evidence type="ECO:0000256" key="8">
    <source>
        <dbReference type="ARBA" id="ARBA00023027"/>
    </source>
</evidence>
<dbReference type="Pfam" id="PF01134">
    <property type="entry name" value="GIDA"/>
    <property type="match status" value="1"/>
</dbReference>
<dbReference type="InterPro" id="IPR049312">
    <property type="entry name" value="GIDA_C_N"/>
</dbReference>
<gene>
    <name evidence="11 13" type="primary">mnmG</name>
    <name evidence="11" type="synonym">gidA</name>
    <name evidence="13" type="ORF">ILT43_11200</name>
</gene>
<sequence>MYDVLVIGGGHAGAEAAAAASRRGARVALLSYSADNIGQMSCNPSIGGLGKGHIVREVDAFDGIMAVAADAAAIHHRMLNRSKGAAVHGPRIQADRRLYATAVQHILKTTNVEMLEGEAIALKLNNGRIVGITLSSGDHVQARAVVIATGTFLGATIFRGDERHHGGRIAERAAGPLAASLRDLALPMARLKTGTPPRLDGRTIDWAKLEEQPSDDDLWSMSALTRHRVLPQIACAITRTTMATHAIIREALPESPLFSGAIEGQGPRYCPSIEDKIDRFGDRDGHQVFLEPEGLSDTTVYPNGLSTSLATSVQEAVLASIPGLENARITVPGYAVEYDHLDPRSLGPTLAHRGVDGLFFAGQINGTTGYEEAAGQGLVAGLNAAAYVCDLDSVILDRASSYIGVMIDDLVLQGVTEPYRMLTARAEYRLALRADNAETRLGQIAEAAGALGSARLKHQHGRTRERARVRNLLARDVTSSAIALAGGKVAQDGSRRTAWEWLRFDGVAWDHVAPDVVAGADILAETLQDARYAPYLDRQAAEVERMRRDEDIPLPHDLCFAEIPGLSNEMVVRLSASQPRSLAAAARVRGITPAALSAVLLHARKAA</sequence>
<comment type="cofactor">
    <cofactor evidence="1 11">
        <name>FAD</name>
        <dbReference type="ChEBI" id="CHEBI:57692"/>
    </cofactor>
</comment>
<feature type="domain" description="tRNA uridine 5-carboxymethylaminomethyl modification enzyme C-terminal subdomain" evidence="12">
    <location>
        <begin position="530"/>
        <end position="601"/>
    </location>
</feature>
<dbReference type="InterPro" id="IPR026904">
    <property type="entry name" value="MnmG_C"/>
</dbReference>
<evidence type="ECO:0000256" key="10">
    <source>
        <dbReference type="ARBA" id="ARBA00031800"/>
    </source>
</evidence>
<proteinExistence type="inferred from homology"/>
<comment type="caution">
    <text evidence="11">Lacks conserved residue(s) required for the propagation of feature annotation.</text>
</comment>
<evidence type="ECO:0000256" key="1">
    <source>
        <dbReference type="ARBA" id="ARBA00001974"/>
    </source>
</evidence>
<dbReference type="SMART" id="SM01228">
    <property type="entry name" value="GIDA_assoc_3"/>
    <property type="match status" value="1"/>
</dbReference>
<dbReference type="EMBL" id="JAFEMC010000003">
    <property type="protein sequence ID" value="MBM6576943.1"/>
    <property type="molecule type" value="Genomic_DNA"/>
</dbReference>
<dbReference type="Gene3D" id="1.10.150.570">
    <property type="entry name" value="GidA associated domain, C-terminal subdomain"/>
    <property type="match status" value="1"/>
</dbReference>
<dbReference type="InterPro" id="IPR036188">
    <property type="entry name" value="FAD/NAD-bd_sf"/>
</dbReference>
<dbReference type="InterPro" id="IPR040131">
    <property type="entry name" value="MnmG_N"/>
</dbReference>
<dbReference type="NCBIfam" id="TIGR00136">
    <property type="entry name" value="mnmG_gidA"/>
    <property type="match status" value="1"/>
</dbReference>
<comment type="similarity">
    <text evidence="3 11">Belongs to the MnmG family.</text>
</comment>
<organism evidence="13 14">
    <name type="scientific">Sphingomonas longa</name>
    <dbReference type="NCBI Taxonomy" id="2778730"/>
    <lineage>
        <taxon>Bacteria</taxon>
        <taxon>Pseudomonadati</taxon>
        <taxon>Pseudomonadota</taxon>
        <taxon>Alphaproteobacteria</taxon>
        <taxon>Sphingomonadales</taxon>
        <taxon>Sphingomonadaceae</taxon>
        <taxon>Sphingomonas</taxon>
    </lineage>
</organism>
<dbReference type="RefSeq" id="WP_204199050.1">
    <property type="nucleotide sequence ID" value="NZ_JAFEMC010000003.1"/>
</dbReference>
<keyword evidence="6 11" id="KW-0819">tRNA processing</keyword>
<evidence type="ECO:0000256" key="6">
    <source>
        <dbReference type="ARBA" id="ARBA00022694"/>
    </source>
</evidence>
<name>A0ABS2D7R5_9SPHN</name>
<dbReference type="Pfam" id="PF13932">
    <property type="entry name" value="SAM_GIDA_C"/>
    <property type="match status" value="1"/>
</dbReference>
<keyword evidence="8 11" id="KW-0520">NAD</keyword>
<evidence type="ECO:0000256" key="3">
    <source>
        <dbReference type="ARBA" id="ARBA00007653"/>
    </source>
</evidence>
<keyword evidence="5 11" id="KW-0285">Flavoprotein</keyword>
<dbReference type="PANTHER" id="PTHR11806">
    <property type="entry name" value="GLUCOSE INHIBITED DIVISION PROTEIN A"/>
    <property type="match status" value="1"/>
</dbReference>
<comment type="caution">
    <text evidence="13">The sequence shown here is derived from an EMBL/GenBank/DDBJ whole genome shotgun (WGS) entry which is preliminary data.</text>
</comment>
<feature type="binding site" evidence="11">
    <location>
        <begin position="266"/>
        <end position="280"/>
    </location>
    <ligand>
        <name>NAD(+)</name>
        <dbReference type="ChEBI" id="CHEBI:57540"/>
    </ligand>
</feature>
<evidence type="ECO:0000259" key="12">
    <source>
        <dbReference type="SMART" id="SM01228"/>
    </source>
</evidence>
<dbReference type="PRINTS" id="PR00411">
    <property type="entry name" value="PNDRDTASEI"/>
</dbReference>
<dbReference type="PANTHER" id="PTHR11806:SF0">
    <property type="entry name" value="PROTEIN MTO1 HOMOLOG, MITOCHONDRIAL"/>
    <property type="match status" value="1"/>
</dbReference>
<dbReference type="PROSITE" id="PS01280">
    <property type="entry name" value="GIDA_1"/>
    <property type="match status" value="1"/>
</dbReference>
<dbReference type="Pfam" id="PF21680">
    <property type="entry name" value="GIDA_C_1st"/>
    <property type="match status" value="1"/>
</dbReference>
<evidence type="ECO:0000313" key="13">
    <source>
        <dbReference type="EMBL" id="MBM6576943.1"/>
    </source>
</evidence>
<evidence type="ECO:0000313" key="14">
    <source>
        <dbReference type="Proteomes" id="UP000763641"/>
    </source>
</evidence>
<reference evidence="13 14" key="1">
    <citation type="submission" date="2020-12" db="EMBL/GenBank/DDBJ databases">
        <title>Sphingomonas sp.</title>
        <authorList>
            <person name="Kim M.K."/>
        </authorList>
    </citation>
    <scope>NUCLEOTIDE SEQUENCE [LARGE SCALE GENOMIC DNA]</scope>
    <source>
        <strain evidence="13 14">BT552</strain>
    </source>
</reference>
<evidence type="ECO:0000256" key="4">
    <source>
        <dbReference type="ARBA" id="ARBA00020461"/>
    </source>
</evidence>
<comment type="subunit">
    <text evidence="9 11">Homodimer. Heterotetramer of two MnmE and two MnmG subunits.</text>
</comment>
<dbReference type="Gene3D" id="3.50.50.60">
    <property type="entry name" value="FAD/NAD(P)-binding domain"/>
    <property type="match status" value="2"/>
</dbReference>
<dbReference type="InterPro" id="IPR044920">
    <property type="entry name" value="MnmG_C_subdom_sf"/>
</dbReference>
<evidence type="ECO:0000256" key="11">
    <source>
        <dbReference type="HAMAP-Rule" id="MF_00129"/>
    </source>
</evidence>
<dbReference type="InterPro" id="IPR002218">
    <property type="entry name" value="MnmG-rel"/>
</dbReference>
<dbReference type="SUPFAM" id="SSF51905">
    <property type="entry name" value="FAD/NAD(P)-binding domain"/>
    <property type="match status" value="1"/>
</dbReference>
<evidence type="ECO:0000256" key="5">
    <source>
        <dbReference type="ARBA" id="ARBA00022630"/>
    </source>
</evidence>
<keyword evidence="14" id="KW-1185">Reference proteome</keyword>
<dbReference type="InterPro" id="IPR004416">
    <property type="entry name" value="MnmG"/>
</dbReference>
<comment type="subcellular location">
    <subcellularLocation>
        <location evidence="11">Cytoplasm</location>
    </subcellularLocation>
</comment>
<evidence type="ECO:0000256" key="9">
    <source>
        <dbReference type="ARBA" id="ARBA00025948"/>
    </source>
</evidence>
<comment type="function">
    <text evidence="2 11">NAD-binding protein involved in the addition of a carboxymethylaminomethyl (cmnm) group at the wobble position (U34) of certain tRNAs, forming tRNA-cmnm(5)s(2)U34.</text>
</comment>
<keyword evidence="7 11" id="KW-0274">FAD</keyword>
<keyword evidence="11" id="KW-0963">Cytoplasm</keyword>
<evidence type="ECO:0000256" key="7">
    <source>
        <dbReference type="ARBA" id="ARBA00022827"/>
    </source>
</evidence>